<dbReference type="Pfam" id="PF04376">
    <property type="entry name" value="ATE_N"/>
    <property type="match status" value="1"/>
</dbReference>
<dbReference type="AlphaFoldDB" id="A0A8I1W5F2"/>
<protein>
    <recommendedName>
        <fullName evidence="4">Aspartate/glutamate leucyltransferase</fullName>
        <ecNumber evidence="4">2.3.2.29</ecNumber>
    </recommendedName>
</protein>
<evidence type="ECO:0000313" key="8">
    <source>
        <dbReference type="Proteomes" id="UP000664658"/>
    </source>
</evidence>
<reference evidence="7" key="1">
    <citation type="submission" date="2021-03" db="EMBL/GenBank/DDBJ databases">
        <title>Plesiomonas shigelloides zfcc0051, isolated from zebrafish feces.</title>
        <authorList>
            <person name="Vanderhoek Z."/>
            <person name="Gaulke C."/>
        </authorList>
    </citation>
    <scope>NUCLEOTIDE SEQUENCE</scope>
    <source>
        <strain evidence="7">Zfcc0051</strain>
    </source>
</reference>
<dbReference type="GO" id="GO:0008914">
    <property type="term" value="F:leucyl-tRNA--protein transferase activity"/>
    <property type="evidence" value="ECO:0007669"/>
    <property type="project" value="UniProtKB-UniRule"/>
</dbReference>
<comment type="caution">
    <text evidence="7">The sequence shown here is derived from an EMBL/GenBank/DDBJ whole genome shotgun (WGS) entry which is preliminary data.</text>
</comment>
<feature type="domain" description="N-end aminoacyl transferase N-terminal" evidence="5">
    <location>
        <begin position="18"/>
        <end position="88"/>
    </location>
</feature>
<dbReference type="RefSeq" id="WP_152128884.1">
    <property type="nucleotide sequence ID" value="NZ_CP050969.1"/>
</dbReference>
<dbReference type="PANTHER" id="PTHR21367">
    <property type="entry name" value="ARGININE-TRNA-PROTEIN TRANSFERASE 1"/>
    <property type="match status" value="1"/>
</dbReference>
<keyword evidence="3 4" id="KW-0012">Acyltransferase</keyword>
<accession>A0A8I1W5F2</accession>
<evidence type="ECO:0000256" key="3">
    <source>
        <dbReference type="ARBA" id="ARBA00023315"/>
    </source>
</evidence>
<dbReference type="GO" id="GO:0071596">
    <property type="term" value="P:ubiquitin-dependent protein catabolic process via the N-end rule pathway"/>
    <property type="evidence" value="ECO:0007669"/>
    <property type="project" value="InterPro"/>
</dbReference>
<organism evidence="7 8">
    <name type="scientific">Plesiomonas shigelloides</name>
    <name type="common">Aeromonas shigelloides</name>
    <dbReference type="NCBI Taxonomy" id="703"/>
    <lineage>
        <taxon>Bacteria</taxon>
        <taxon>Pseudomonadati</taxon>
        <taxon>Pseudomonadota</taxon>
        <taxon>Gammaproteobacteria</taxon>
        <taxon>Enterobacterales</taxon>
        <taxon>Enterobacteriaceae</taxon>
        <taxon>Plesiomonas</taxon>
    </lineage>
</organism>
<evidence type="ECO:0000256" key="1">
    <source>
        <dbReference type="ARBA" id="ARBA00022490"/>
    </source>
</evidence>
<evidence type="ECO:0000256" key="2">
    <source>
        <dbReference type="ARBA" id="ARBA00022679"/>
    </source>
</evidence>
<dbReference type="SUPFAM" id="SSF55729">
    <property type="entry name" value="Acyl-CoA N-acyltransferases (Nat)"/>
    <property type="match status" value="1"/>
</dbReference>
<dbReference type="InterPro" id="IPR007472">
    <property type="entry name" value="N-end_Aminoacyl_Trfase_C"/>
</dbReference>
<dbReference type="NCBIfam" id="NF002345">
    <property type="entry name" value="PRK01305.2-2"/>
    <property type="match status" value="1"/>
</dbReference>
<evidence type="ECO:0000259" key="5">
    <source>
        <dbReference type="Pfam" id="PF04376"/>
    </source>
</evidence>
<keyword evidence="1 4" id="KW-0963">Cytoplasm</keyword>
<name>A0A8I1W5F2_PLESH</name>
<dbReference type="Pfam" id="PF04377">
    <property type="entry name" value="ATE_C"/>
    <property type="match status" value="1"/>
</dbReference>
<comment type="catalytic activity">
    <reaction evidence="4">
        <text>N-terminal L-aspartyl-[protein] + L-leucyl-tRNA(Leu) = N-terminal L-leucyl-L-aspartyl-[protein] + tRNA(Leu) + H(+)</text>
        <dbReference type="Rhea" id="RHEA:50420"/>
        <dbReference type="Rhea" id="RHEA-COMP:9613"/>
        <dbReference type="Rhea" id="RHEA-COMP:9622"/>
        <dbReference type="Rhea" id="RHEA-COMP:12669"/>
        <dbReference type="Rhea" id="RHEA-COMP:12674"/>
        <dbReference type="ChEBI" id="CHEBI:15378"/>
        <dbReference type="ChEBI" id="CHEBI:64720"/>
        <dbReference type="ChEBI" id="CHEBI:78442"/>
        <dbReference type="ChEBI" id="CHEBI:78494"/>
        <dbReference type="ChEBI" id="CHEBI:133042"/>
        <dbReference type="EC" id="2.3.2.29"/>
    </reaction>
</comment>
<dbReference type="EMBL" id="JAFNAA010000007">
    <property type="protein sequence ID" value="MBO1108209.1"/>
    <property type="molecule type" value="Genomic_DNA"/>
</dbReference>
<gene>
    <name evidence="4" type="primary">bpt</name>
    <name evidence="7" type="ORF">J2R62_08235</name>
</gene>
<dbReference type="HAMAP" id="MF_00689">
    <property type="entry name" value="Bpt"/>
    <property type="match status" value="1"/>
</dbReference>
<dbReference type="InterPro" id="IPR007471">
    <property type="entry name" value="N-end_Aminoacyl_Trfase_N"/>
</dbReference>
<keyword evidence="2 4" id="KW-0808">Transferase</keyword>
<dbReference type="GO" id="GO:0004057">
    <property type="term" value="F:arginyl-tRNA--protein transferase activity"/>
    <property type="evidence" value="ECO:0007669"/>
    <property type="project" value="InterPro"/>
</dbReference>
<sequence>MPESQTSHCIQLWLSPPSTCSYLPAETEQVGVIFDEQWLTPAGYSQLLTAGFRRNGQSLYRPHCPACSACKSLRISTLQFSPSRSQKRAMKYWSAASWRIYDKLPPEFFALYARYISARHAGGSMYPPDKAQFESFAECQWLDVAYLCMYLEDRLVAVAVTDVLPDALSACYTFFDPDLSAHSPGVAMLMKQLEWAKQSGKRWVYPGYQVDACRAMSYKKRFRPAQELTQTGWQWVNEC</sequence>
<dbReference type="InterPro" id="IPR016181">
    <property type="entry name" value="Acyl_CoA_acyltransferase"/>
</dbReference>
<proteinExistence type="inferred from homology"/>
<evidence type="ECO:0000259" key="6">
    <source>
        <dbReference type="Pfam" id="PF04377"/>
    </source>
</evidence>
<dbReference type="PIRSF" id="PIRSF037208">
    <property type="entry name" value="ATE_pro_prd"/>
    <property type="match status" value="1"/>
</dbReference>
<dbReference type="GO" id="GO:0005737">
    <property type="term" value="C:cytoplasm"/>
    <property type="evidence" value="ECO:0007669"/>
    <property type="project" value="UniProtKB-SubCell"/>
</dbReference>
<comment type="subcellular location">
    <subcellularLocation>
        <location evidence="4">Cytoplasm</location>
    </subcellularLocation>
</comment>
<dbReference type="InterPro" id="IPR017138">
    <property type="entry name" value="Asp_Glu_LeuTrfase"/>
</dbReference>
<feature type="domain" description="N-end rule aminoacyl transferase C-terminal" evidence="6">
    <location>
        <begin position="108"/>
        <end position="228"/>
    </location>
</feature>
<evidence type="ECO:0000313" key="7">
    <source>
        <dbReference type="EMBL" id="MBO1108209.1"/>
    </source>
</evidence>
<comment type="function">
    <text evidence="4">Functions in the N-end rule pathway of protein degradation where it conjugates Leu from its aminoacyl-tRNA to the N-termini of proteins containing an N-terminal aspartate or glutamate.</text>
</comment>
<dbReference type="Proteomes" id="UP000664658">
    <property type="component" value="Unassembled WGS sequence"/>
</dbReference>
<dbReference type="EC" id="2.3.2.29" evidence="4"/>
<dbReference type="InterPro" id="IPR030700">
    <property type="entry name" value="N-end_Aminoacyl_Trfase"/>
</dbReference>
<comment type="catalytic activity">
    <reaction evidence="4">
        <text>N-terminal L-glutamyl-[protein] + L-leucyl-tRNA(Leu) = N-terminal L-leucyl-L-glutamyl-[protein] + tRNA(Leu) + H(+)</text>
        <dbReference type="Rhea" id="RHEA:50412"/>
        <dbReference type="Rhea" id="RHEA-COMP:9613"/>
        <dbReference type="Rhea" id="RHEA-COMP:9622"/>
        <dbReference type="Rhea" id="RHEA-COMP:12664"/>
        <dbReference type="Rhea" id="RHEA-COMP:12668"/>
        <dbReference type="ChEBI" id="CHEBI:15378"/>
        <dbReference type="ChEBI" id="CHEBI:64721"/>
        <dbReference type="ChEBI" id="CHEBI:78442"/>
        <dbReference type="ChEBI" id="CHEBI:78494"/>
        <dbReference type="ChEBI" id="CHEBI:133041"/>
        <dbReference type="EC" id="2.3.2.29"/>
    </reaction>
</comment>
<comment type="similarity">
    <text evidence="4">Belongs to the R-transferase family. Bpt subfamily.</text>
</comment>
<dbReference type="PANTHER" id="PTHR21367:SF1">
    <property type="entry name" value="ARGINYL-TRNA--PROTEIN TRANSFERASE 1"/>
    <property type="match status" value="1"/>
</dbReference>
<evidence type="ECO:0000256" key="4">
    <source>
        <dbReference type="HAMAP-Rule" id="MF_00689"/>
    </source>
</evidence>
<dbReference type="NCBIfam" id="NF002346">
    <property type="entry name" value="PRK01305.2-3"/>
    <property type="match status" value="1"/>
</dbReference>